<dbReference type="WBParaSite" id="ECPE_0000172901-mRNA-1">
    <property type="protein sequence ID" value="ECPE_0000172901-mRNA-1"/>
    <property type="gene ID" value="ECPE_0000172901"/>
</dbReference>
<evidence type="ECO:0000313" key="3">
    <source>
        <dbReference type="WBParaSite" id="ECPE_0000172901-mRNA-1"/>
    </source>
</evidence>
<keyword evidence="2" id="KW-1185">Reference proteome</keyword>
<proteinExistence type="predicted"/>
<dbReference type="SUPFAM" id="SSF56300">
    <property type="entry name" value="Metallo-dependent phosphatases"/>
    <property type="match status" value="1"/>
</dbReference>
<dbReference type="AlphaFoldDB" id="A0A183A444"/>
<evidence type="ECO:0000313" key="2">
    <source>
        <dbReference type="Proteomes" id="UP000272942"/>
    </source>
</evidence>
<accession>A0A183A444</accession>
<organism evidence="3">
    <name type="scientific">Echinostoma caproni</name>
    <dbReference type="NCBI Taxonomy" id="27848"/>
    <lineage>
        <taxon>Eukaryota</taxon>
        <taxon>Metazoa</taxon>
        <taxon>Spiralia</taxon>
        <taxon>Lophotrochozoa</taxon>
        <taxon>Platyhelminthes</taxon>
        <taxon>Trematoda</taxon>
        <taxon>Digenea</taxon>
        <taxon>Plagiorchiida</taxon>
        <taxon>Echinostomata</taxon>
        <taxon>Echinostomatoidea</taxon>
        <taxon>Echinostomatidae</taxon>
        <taxon>Echinostoma</taxon>
    </lineage>
</organism>
<dbReference type="InterPro" id="IPR029052">
    <property type="entry name" value="Metallo-depent_PP-like"/>
</dbReference>
<gene>
    <name evidence="1" type="ORF">ECPE_LOCUS1730</name>
</gene>
<dbReference type="EMBL" id="UZAN01014139">
    <property type="protein sequence ID" value="VDP45243.1"/>
    <property type="molecule type" value="Genomic_DNA"/>
</dbReference>
<dbReference type="Proteomes" id="UP000272942">
    <property type="component" value="Unassembled WGS sequence"/>
</dbReference>
<evidence type="ECO:0000313" key="1">
    <source>
        <dbReference type="EMBL" id="VDP45243.1"/>
    </source>
</evidence>
<name>A0A183A444_9TREM</name>
<dbReference type="OrthoDB" id="348678at2759"/>
<protein>
    <submittedName>
        <fullName evidence="3">BLUF domain-containing protein</fullName>
    </submittedName>
</protein>
<reference evidence="1 2" key="2">
    <citation type="submission" date="2018-11" db="EMBL/GenBank/DDBJ databases">
        <authorList>
            <consortium name="Pathogen Informatics"/>
        </authorList>
    </citation>
    <scope>NUCLEOTIDE SEQUENCE [LARGE SCALE GENOMIC DNA]</scope>
    <source>
        <strain evidence="1 2">Egypt</strain>
    </source>
</reference>
<sequence>MSTFRPLILEGKHRHEEAIILVSHFPPGASENMPHRFEFLREEINDRFVRLLQRNGDVLMISLFAHEHVDTFRVLQNDQGERYAIDGIFILYFTHHST</sequence>
<reference evidence="3" key="1">
    <citation type="submission" date="2016-06" db="UniProtKB">
        <authorList>
            <consortium name="WormBaseParasite"/>
        </authorList>
    </citation>
    <scope>IDENTIFICATION</scope>
</reference>